<feature type="transmembrane region" description="Helical" evidence="2">
    <location>
        <begin position="6"/>
        <end position="24"/>
    </location>
</feature>
<dbReference type="InterPro" id="IPR001932">
    <property type="entry name" value="PPM-type_phosphatase-like_dom"/>
</dbReference>
<dbReference type="Gene3D" id="3.30.450.20">
    <property type="entry name" value="PAS domain"/>
    <property type="match status" value="1"/>
</dbReference>
<evidence type="ECO:0000313" key="4">
    <source>
        <dbReference type="EMBL" id="TGK07663.1"/>
    </source>
</evidence>
<evidence type="ECO:0000256" key="2">
    <source>
        <dbReference type="SAM" id="Phobius"/>
    </source>
</evidence>
<dbReference type="Gene3D" id="3.60.40.10">
    <property type="entry name" value="PPM-type phosphatase domain"/>
    <property type="match status" value="1"/>
</dbReference>
<evidence type="ECO:0000313" key="5">
    <source>
        <dbReference type="Proteomes" id="UP000297453"/>
    </source>
</evidence>
<keyword evidence="5" id="KW-1185">Reference proteome</keyword>
<proteinExistence type="predicted"/>
<name>A0A4R9G824_9LEPT</name>
<accession>A0A4R9G824</accession>
<organism evidence="4 5">
    <name type="scientific">Leptospira semungkisensis</name>
    <dbReference type="NCBI Taxonomy" id="2484985"/>
    <lineage>
        <taxon>Bacteria</taxon>
        <taxon>Pseudomonadati</taxon>
        <taxon>Spirochaetota</taxon>
        <taxon>Spirochaetia</taxon>
        <taxon>Leptospirales</taxon>
        <taxon>Leptospiraceae</taxon>
        <taxon>Leptospira</taxon>
    </lineage>
</organism>
<feature type="transmembrane region" description="Helical" evidence="2">
    <location>
        <begin position="136"/>
        <end position="156"/>
    </location>
</feature>
<feature type="transmembrane region" description="Helical" evidence="2">
    <location>
        <begin position="67"/>
        <end position="87"/>
    </location>
</feature>
<keyword evidence="1" id="KW-0378">Hydrolase</keyword>
<dbReference type="Pfam" id="PF07228">
    <property type="entry name" value="SpoIIE"/>
    <property type="match status" value="1"/>
</dbReference>
<evidence type="ECO:0000256" key="1">
    <source>
        <dbReference type="ARBA" id="ARBA00022801"/>
    </source>
</evidence>
<dbReference type="NCBIfam" id="TIGR00229">
    <property type="entry name" value="sensory_box"/>
    <property type="match status" value="1"/>
</dbReference>
<keyword evidence="2" id="KW-0812">Transmembrane</keyword>
<dbReference type="InterPro" id="IPR000014">
    <property type="entry name" value="PAS"/>
</dbReference>
<dbReference type="OrthoDB" id="305353at2"/>
<dbReference type="SUPFAM" id="SSF55785">
    <property type="entry name" value="PYP-like sensor domain (PAS domain)"/>
    <property type="match status" value="1"/>
</dbReference>
<feature type="transmembrane region" description="Helical" evidence="2">
    <location>
        <begin position="168"/>
        <end position="192"/>
    </location>
</feature>
<dbReference type="EMBL" id="RQEP01000005">
    <property type="protein sequence ID" value="TGK07663.1"/>
    <property type="molecule type" value="Genomic_DNA"/>
</dbReference>
<sequence length="599" mass="67099">MNPYLIVPLLALFLNLSLFTYVLALKGKHRVVHLYLLYAGDLSLWIISIVLYWSFLPIHWMPWIFKISSISWLLAGTLFLEFVFAFLSKNPNILLYLLRGLALAIFPITLTTDWIIGGVERKYWGDMLLPGPLYVYGVNVLIVTPAVYAIFLLLYESRKEEIGFRKQCYLLAFGTFLTSILGFLTTILPRILSQGDLHYPPLSGSASVIQSLCVFIAIAKYGFLEIRLEKIALQLYSKLREGVILLSTADELLYWNESAKEILGFSKSSSAPEKLDLGNFLDGFTRKPFTRMDFKKKSESPAKEIRIDDETIYSTGPVYLEVSKSEIPISGRDLGKVYVLRDITEKKEASEKINMLYSRVVRDLDIAREVQNTITTRTFPDSEKFKIFSYFRPYDHVGGDVLNCAESVDGKIEILFADVSGHGISSAMVAAMASISFNVVSRKGSKPKEGLLFTNDLLSSVVTQHFISAMYLRFDPKTLILEYSYAGHHAGLLLRKGETLDLPGKGGVLLAVGTPILEDYQIQLQAGDRILLYSDGLFEVRGSKGIPMGNTTLVEAVKKLSYQDSDGLIRSLVSYSESFGDGIMTDDLTLFCLEISESA</sequence>
<dbReference type="GO" id="GO:0016791">
    <property type="term" value="F:phosphatase activity"/>
    <property type="evidence" value="ECO:0007669"/>
    <property type="project" value="TreeGrafter"/>
</dbReference>
<keyword evidence="2" id="KW-1133">Transmembrane helix</keyword>
<protein>
    <submittedName>
        <fullName evidence="4">PAS domain S-box protein</fullName>
    </submittedName>
</protein>
<dbReference type="PANTHER" id="PTHR43156">
    <property type="entry name" value="STAGE II SPORULATION PROTEIN E-RELATED"/>
    <property type="match status" value="1"/>
</dbReference>
<dbReference type="RefSeq" id="WP_135585737.1">
    <property type="nucleotide sequence ID" value="NZ_RQEP01000005.1"/>
</dbReference>
<reference evidence="4" key="1">
    <citation type="journal article" date="2019" name="PLoS Negl. Trop. Dis.">
        <title>Revisiting the worldwide diversity of Leptospira species in the environment.</title>
        <authorList>
            <person name="Vincent A.T."/>
            <person name="Schiettekatte O."/>
            <person name="Bourhy P."/>
            <person name="Veyrier F.J."/>
            <person name="Picardeau M."/>
        </authorList>
    </citation>
    <scope>NUCLEOTIDE SEQUENCE [LARGE SCALE GENOMIC DNA]</scope>
    <source>
        <strain evidence="4">SSS9</strain>
    </source>
</reference>
<dbReference type="Proteomes" id="UP000297453">
    <property type="component" value="Unassembled WGS sequence"/>
</dbReference>
<dbReference type="SMART" id="SM00331">
    <property type="entry name" value="PP2C_SIG"/>
    <property type="match status" value="1"/>
</dbReference>
<dbReference type="AlphaFoldDB" id="A0A4R9G824"/>
<keyword evidence="2" id="KW-0472">Membrane</keyword>
<feature type="domain" description="PPM-type phosphatase" evidence="3">
    <location>
        <begin position="382"/>
        <end position="595"/>
    </location>
</feature>
<dbReference type="InterPro" id="IPR052016">
    <property type="entry name" value="Bact_Sigma-Reg"/>
</dbReference>
<comment type="caution">
    <text evidence="4">The sequence shown here is derived from an EMBL/GenBank/DDBJ whole genome shotgun (WGS) entry which is preliminary data.</text>
</comment>
<dbReference type="SUPFAM" id="SSF81606">
    <property type="entry name" value="PP2C-like"/>
    <property type="match status" value="1"/>
</dbReference>
<evidence type="ECO:0000259" key="3">
    <source>
        <dbReference type="SMART" id="SM00331"/>
    </source>
</evidence>
<feature type="transmembrane region" description="Helical" evidence="2">
    <location>
        <begin position="94"/>
        <end position="116"/>
    </location>
</feature>
<dbReference type="InterPro" id="IPR035965">
    <property type="entry name" value="PAS-like_dom_sf"/>
</dbReference>
<gene>
    <name evidence="4" type="ORF">EHO59_06070</name>
</gene>
<dbReference type="InterPro" id="IPR036457">
    <property type="entry name" value="PPM-type-like_dom_sf"/>
</dbReference>
<feature type="transmembrane region" description="Helical" evidence="2">
    <location>
        <begin position="36"/>
        <end position="55"/>
    </location>
</feature>
<dbReference type="PANTHER" id="PTHR43156:SF2">
    <property type="entry name" value="STAGE II SPORULATION PROTEIN E"/>
    <property type="match status" value="1"/>
</dbReference>